<dbReference type="Proteomes" id="UP001521150">
    <property type="component" value="Unassembled WGS sequence"/>
</dbReference>
<dbReference type="CDD" id="cd13585">
    <property type="entry name" value="PBP2_TMBP_like"/>
    <property type="match status" value="1"/>
</dbReference>
<evidence type="ECO:0000313" key="3">
    <source>
        <dbReference type="Proteomes" id="UP001521150"/>
    </source>
</evidence>
<comment type="caution">
    <text evidence="2">The sequence shown here is derived from an EMBL/GenBank/DDBJ whole genome shotgun (WGS) entry which is preliminary data.</text>
</comment>
<dbReference type="RefSeq" id="WP_233733635.1">
    <property type="nucleotide sequence ID" value="NZ_JAJVCN010000004.1"/>
</dbReference>
<keyword evidence="3" id="KW-1185">Reference proteome</keyword>
<evidence type="ECO:0000256" key="1">
    <source>
        <dbReference type="SAM" id="SignalP"/>
    </source>
</evidence>
<dbReference type="Gene3D" id="3.40.190.10">
    <property type="entry name" value="Periplasmic binding protein-like II"/>
    <property type="match status" value="1"/>
</dbReference>
<dbReference type="PANTHER" id="PTHR43649">
    <property type="entry name" value="ARABINOSE-BINDING PROTEIN-RELATED"/>
    <property type="match status" value="1"/>
</dbReference>
<accession>A0ABS8ZVG6</accession>
<dbReference type="SUPFAM" id="SSF53850">
    <property type="entry name" value="Periplasmic binding protein-like II"/>
    <property type="match status" value="1"/>
</dbReference>
<gene>
    <name evidence="2" type="ORF">LWC34_51845</name>
</gene>
<evidence type="ECO:0000313" key="2">
    <source>
        <dbReference type="EMBL" id="MCE7011248.1"/>
    </source>
</evidence>
<dbReference type="InterPro" id="IPR006059">
    <property type="entry name" value="SBP"/>
</dbReference>
<dbReference type="PANTHER" id="PTHR43649:SF12">
    <property type="entry name" value="DIACETYLCHITOBIOSE BINDING PROTEIN DASA"/>
    <property type="match status" value="1"/>
</dbReference>
<feature type="signal peptide" evidence="1">
    <location>
        <begin position="1"/>
        <end position="25"/>
    </location>
</feature>
<dbReference type="PROSITE" id="PS51257">
    <property type="entry name" value="PROKAR_LIPOPROTEIN"/>
    <property type="match status" value="1"/>
</dbReference>
<dbReference type="Pfam" id="PF13416">
    <property type="entry name" value="SBP_bac_8"/>
    <property type="match status" value="1"/>
</dbReference>
<protein>
    <submittedName>
        <fullName evidence="2">Sugar ABC transporter substrate-binding protein</fullName>
    </submittedName>
</protein>
<keyword evidence="1" id="KW-0732">Signal</keyword>
<organism evidence="2 3">
    <name type="scientific">Kibdelosporangium philippinense</name>
    <dbReference type="NCBI Taxonomy" id="211113"/>
    <lineage>
        <taxon>Bacteria</taxon>
        <taxon>Bacillati</taxon>
        <taxon>Actinomycetota</taxon>
        <taxon>Actinomycetes</taxon>
        <taxon>Pseudonocardiales</taxon>
        <taxon>Pseudonocardiaceae</taxon>
        <taxon>Kibdelosporangium</taxon>
    </lineage>
</organism>
<dbReference type="InterPro" id="IPR050490">
    <property type="entry name" value="Bact_solute-bd_prot1"/>
</dbReference>
<name>A0ABS8ZVG6_9PSEU</name>
<feature type="chain" id="PRO_5045404713" evidence="1">
    <location>
        <begin position="26"/>
        <end position="423"/>
    </location>
</feature>
<sequence>MTIARRTLLGSAVALPLLSACGAGARGTGAVRFEGWDYESQLVQQNLDRFTATNADIKVEYTPITSAQYVRKVVAEFTGNNGPDALYCYDDSLASWVQAGYLQPLDGLPGVDEIYQGIYASNAQAMTFQGKRYGLPYYTDCQALIYNAAMLDKAGITTPPTTLDELEQQALKLKNAGVLQHPIGFAAQLSDAWAGWIWGLVYGSGGAMFTDNFTPSMATAQKVFDWVHKAATTSKIIDPAGLQLTPVPLDNAMMAGQYAFTIGSRYALRTYNDPAKSKQAGKMKLAAIPSIDGTTKGTVSSTRMYCLSAKTSVKDHAVRLLNYLGGPETARFWFMQRGLGFAFKEMAVDAEIKATLAKFAEPDVYTGLAENAKARNVLGAPWYSEFEAALQKSVQQLLTNQADGAAVAASLAETATSLAKKYS</sequence>
<reference evidence="2 3" key="1">
    <citation type="submission" date="2021-12" db="EMBL/GenBank/DDBJ databases">
        <title>Genome sequence of Kibdelosporangium philippinense ATCC 49844.</title>
        <authorList>
            <person name="Fedorov E.A."/>
            <person name="Omeragic M."/>
            <person name="Shalygina K.F."/>
            <person name="Maclea K.S."/>
        </authorList>
    </citation>
    <scope>NUCLEOTIDE SEQUENCE [LARGE SCALE GENOMIC DNA]</scope>
    <source>
        <strain evidence="2 3">ATCC 49844</strain>
    </source>
</reference>
<proteinExistence type="predicted"/>
<dbReference type="EMBL" id="JAJVCN010000004">
    <property type="protein sequence ID" value="MCE7011248.1"/>
    <property type="molecule type" value="Genomic_DNA"/>
</dbReference>